<evidence type="ECO:0000256" key="1">
    <source>
        <dbReference type="ARBA" id="ARBA00010394"/>
    </source>
</evidence>
<keyword evidence="3" id="KW-0653">Protein transport</keyword>
<dbReference type="PROSITE" id="PS50176">
    <property type="entry name" value="ARM_REPEAT"/>
    <property type="match status" value="2"/>
</dbReference>
<evidence type="ECO:0000256" key="3">
    <source>
        <dbReference type="ARBA" id="ARBA00022927"/>
    </source>
</evidence>
<proteinExistence type="inferred from homology"/>
<dbReference type="EMBL" id="CASHTH010000892">
    <property type="protein sequence ID" value="CAI8008772.1"/>
    <property type="molecule type" value="Genomic_DNA"/>
</dbReference>
<feature type="repeat" description="ARM" evidence="4">
    <location>
        <begin position="6"/>
        <end position="48"/>
    </location>
</feature>
<feature type="repeat" description="ARM" evidence="4">
    <location>
        <begin position="133"/>
        <end position="175"/>
    </location>
</feature>
<dbReference type="InterPro" id="IPR016024">
    <property type="entry name" value="ARM-type_fold"/>
</dbReference>
<evidence type="ECO:0000256" key="2">
    <source>
        <dbReference type="ARBA" id="ARBA00022448"/>
    </source>
</evidence>
<evidence type="ECO:0000313" key="5">
    <source>
        <dbReference type="EMBL" id="CAI8008772.1"/>
    </source>
</evidence>
<dbReference type="AlphaFoldDB" id="A0AA35WD01"/>
<organism evidence="5 6">
    <name type="scientific">Geodia barretti</name>
    <name type="common">Barrett's horny sponge</name>
    <dbReference type="NCBI Taxonomy" id="519541"/>
    <lineage>
        <taxon>Eukaryota</taxon>
        <taxon>Metazoa</taxon>
        <taxon>Porifera</taxon>
        <taxon>Demospongiae</taxon>
        <taxon>Heteroscleromorpha</taxon>
        <taxon>Tetractinellida</taxon>
        <taxon>Astrophorina</taxon>
        <taxon>Geodiidae</taxon>
        <taxon>Geodia</taxon>
    </lineage>
</organism>
<dbReference type="SMART" id="SM00185">
    <property type="entry name" value="ARM"/>
    <property type="match status" value="7"/>
</dbReference>
<keyword evidence="2" id="KW-0813">Transport</keyword>
<comment type="similarity">
    <text evidence="1">Belongs to the importin alpha family.</text>
</comment>
<comment type="caution">
    <text evidence="5">The sequence shown here is derived from an EMBL/GenBank/DDBJ whole genome shotgun (WGS) entry which is preliminary data.</text>
</comment>
<evidence type="ECO:0000313" key="6">
    <source>
        <dbReference type="Proteomes" id="UP001174909"/>
    </source>
</evidence>
<name>A0AA35WD01_GEOBA</name>
<dbReference type="GO" id="GO:0015031">
    <property type="term" value="P:protein transport"/>
    <property type="evidence" value="ECO:0007669"/>
    <property type="project" value="UniProtKB-KW"/>
</dbReference>
<accession>A0AA35WD01</accession>
<sequence>MVVRCGAVPLLVQLLYSKDVHVCEQALWALANISGDGPECRDFVVSSGIIDPLLSFVNPGTPPNFLRNVSWTLSNLCRNKNPSPPFESVCKTLPALVYLVQNNDMAVKVDACWALSFLADGQEKQIQVVVDSGVIPVLVPLLAHPDNRVVLPALRTLGNIVTGTDDQTQAVLDGGILPHLRNLVTNTRPTIIREAVWTLSNIVAGNTHQVQMVIDADLVPVVIEALKLGDFRTQKEAAWAVSNFTVGGTPEQVTYLVQQGAVEALCQLLDCKDTTTPTVILDGLANILKMREHIRESAVHSD</sequence>
<dbReference type="Proteomes" id="UP001174909">
    <property type="component" value="Unassembled WGS sequence"/>
</dbReference>
<protein>
    <submittedName>
        <fullName evidence="5">Importin subunit alpha-4</fullName>
    </submittedName>
</protein>
<evidence type="ECO:0000256" key="4">
    <source>
        <dbReference type="PROSITE-ProRule" id="PRU00259"/>
    </source>
</evidence>
<dbReference type="InterPro" id="IPR011989">
    <property type="entry name" value="ARM-like"/>
</dbReference>
<reference evidence="5" key="1">
    <citation type="submission" date="2023-03" db="EMBL/GenBank/DDBJ databases">
        <authorList>
            <person name="Steffen K."/>
            <person name="Cardenas P."/>
        </authorList>
    </citation>
    <scope>NUCLEOTIDE SEQUENCE</scope>
</reference>
<dbReference type="InterPro" id="IPR000225">
    <property type="entry name" value="Armadillo"/>
</dbReference>
<dbReference type="SUPFAM" id="SSF48371">
    <property type="entry name" value="ARM repeat"/>
    <property type="match status" value="1"/>
</dbReference>
<dbReference type="Pfam" id="PF00514">
    <property type="entry name" value="Arm"/>
    <property type="match status" value="6"/>
</dbReference>
<gene>
    <name evidence="5" type="ORF">GBAR_LOCUS5975</name>
</gene>
<dbReference type="Gene3D" id="1.25.10.10">
    <property type="entry name" value="Leucine-rich Repeat Variant"/>
    <property type="match status" value="1"/>
</dbReference>
<keyword evidence="6" id="KW-1185">Reference proteome</keyword>
<dbReference type="PANTHER" id="PTHR23316">
    <property type="entry name" value="IMPORTIN ALPHA"/>
    <property type="match status" value="1"/>
</dbReference>